<dbReference type="AlphaFoldDB" id="A0A199V8U2"/>
<sequence length="50" mass="5631">MRRKWRKNRVVAEEEEEGVSVGCPRRRGTGLGLAMFCGPRQGREEGDLGN</sequence>
<reference evidence="1 2" key="1">
    <citation type="journal article" date="2016" name="DNA Res.">
        <title>The draft genome of MD-2 pineapple using hybrid error correction of long reads.</title>
        <authorList>
            <person name="Redwan R.M."/>
            <person name="Saidin A."/>
            <person name="Kumar S.V."/>
        </authorList>
    </citation>
    <scope>NUCLEOTIDE SEQUENCE [LARGE SCALE GENOMIC DNA]</scope>
    <source>
        <strain evidence="2">cv. MD2</strain>
        <tissue evidence="1">Leaf</tissue>
    </source>
</reference>
<proteinExistence type="predicted"/>
<gene>
    <name evidence="1" type="ORF">ACMD2_25456</name>
</gene>
<evidence type="ECO:0000313" key="1">
    <source>
        <dbReference type="EMBL" id="OAY73522.1"/>
    </source>
</evidence>
<accession>A0A199V8U2</accession>
<dbReference type="EMBL" id="LSRQ01002667">
    <property type="protein sequence ID" value="OAY73522.1"/>
    <property type="molecule type" value="Genomic_DNA"/>
</dbReference>
<organism evidence="1 2">
    <name type="scientific">Ananas comosus</name>
    <name type="common">Pineapple</name>
    <name type="synonym">Ananas ananas</name>
    <dbReference type="NCBI Taxonomy" id="4615"/>
    <lineage>
        <taxon>Eukaryota</taxon>
        <taxon>Viridiplantae</taxon>
        <taxon>Streptophyta</taxon>
        <taxon>Embryophyta</taxon>
        <taxon>Tracheophyta</taxon>
        <taxon>Spermatophyta</taxon>
        <taxon>Magnoliopsida</taxon>
        <taxon>Liliopsida</taxon>
        <taxon>Poales</taxon>
        <taxon>Bromeliaceae</taxon>
        <taxon>Bromelioideae</taxon>
        <taxon>Ananas</taxon>
    </lineage>
</organism>
<comment type="caution">
    <text evidence="1">The sequence shown here is derived from an EMBL/GenBank/DDBJ whole genome shotgun (WGS) entry which is preliminary data.</text>
</comment>
<dbReference type="Proteomes" id="UP000092600">
    <property type="component" value="Unassembled WGS sequence"/>
</dbReference>
<evidence type="ECO:0000313" key="2">
    <source>
        <dbReference type="Proteomes" id="UP000092600"/>
    </source>
</evidence>
<protein>
    <submittedName>
        <fullName evidence="1">Uncharacterized protein</fullName>
    </submittedName>
</protein>
<name>A0A199V8U2_ANACO</name>